<sequence length="222" mass="23259">MDLTVLALVFALGLRHGLDADHLAAIDGLSRLRPSPWNGLLFALGHGGVVTLLAVLAGQLLSGFDLEWLSPWLFLLLAAVNLYRLLRPGAHTHPKLPNLGPLALGIVLAVGFETSSQLAALSLSSQVGPLWLGAAFTVGMMCSDGVDGLLASRIQQAQGQRAAAASRAMGWLVVLVSLGFALSDFAHVELEAVALPLGLALFAALVGLRWWALRAPRARAAA</sequence>
<dbReference type="EMBL" id="JACHHG010000006">
    <property type="protein sequence ID" value="MBB6098439.1"/>
    <property type="molecule type" value="Genomic_DNA"/>
</dbReference>
<dbReference type="PANTHER" id="PTHR31611:SF0">
    <property type="entry name" value="HIGH-AFFINITY NICKEL TRANSPORT PROTEIN NIC1"/>
    <property type="match status" value="1"/>
</dbReference>
<dbReference type="GO" id="GO:0012505">
    <property type="term" value="C:endomembrane system"/>
    <property type="evidence" value="ECO:0007669"/>
    <property type="project" value="UniProtKB-SubCell"/>
</dbReference>
<evidence type="ECO:0000256" key="7">
    <source>
        <dbReference type="ARBA" id="ARBA00023136"/>
    </source>
</evidence>
<dbReference type="PANTHER" id="PTHR31611">
    <property type="entry name" value="HIGH-AFFINITY NICKEL TRANSPORT PROTEIN NIC1"/>
    <property type="match status" value="1"/>
</dbReference>
<feature type="transmembrane region" description="Helical" evidence="8">
    <location>
        <begin position="193"/>
        <end position="212"/>
    </location>
</feature>
<keyword evidence="5 8" id="KW-0812">Transmembrane</keyword>
<dbReference type="RefSeq" id="WP_221277033.1">
    <property type="nucleotide sequence ID" value="NZ_JACHHG010000006.1"/>
</dbReference>
<dbReference type="InterPro" id="IPR004688">
    <property type="entry name" value="Ni/Co_transpt"/>
</dbReference>
<evidence type="ECO:0000256" key="6">
    <source>
        <dbReference type="ARBA" id="ARBA00022989"/>
    </source>
</evidence>
<evidence type="ECO:0000256" key="2">
    <source>
        <dbReference type="ARBA" id="ARBA00010892"/>
    </source>
</evidence>
<keyword evidence="10" id="KW-1185">Reference proteome</keyword>
<dbReference type="InterPro" id="IPR011541">
    <property type="entry name" value="Ni/Co_transpt_high_affinity"/>
</dbReference>
<evidence type="ECO:0000256" key="3">
    <source>
        <dbReference type="ARBA" id="ARBA00022448"/>
    </source>
</evidence>
<keyword evidence="6 8" id="KW-1133">Transmembrane helix</keyword>
<feature type="transmembrane region" description="Helical" evidence="8">
    <location>
        <begin position="36"/>
        <end position="56"/>
    </location>
</feature>
<accession>A0A841I226</accession>
<evidence type="ECO:0000313" key="9">
    <source>
        <dbReference type="EMBL" id="MBB6098439.1"/>
    </source>
</evidence>
<dbReference type="Pfam" id="PF03824">
    <property type="entry name" value="NicO"/>
    <property type="match status" value="1"/>
</dbReference>
<dbReference type="Proteomes" id="UP000569951">
    <property type="component" value="Unassembled WGS sequence"/>
</dbReference>
<name>A0A841I226_9DEIO</name>
<comment type="similarity">
    <text evidence="2 8">Belongs to the NiCoT transporter (TC 2.A.52) family.</text>
</comment>
<comment type="caution">
    <text evidence="9">The sequence shown here is derived from an EMBL/GenBank/DDBJ whole genome shotgun (WGS) entry which is preliminary data.</text>
</comment>
<gene>
    <name evidence="9" type="ORF">HNR42_001873</name>
</gene>
<organism evidence="9 10">
    <name type="scientific">Deinobacterium chartae</name>
    <dbReference type="NCBI Taxonomy" id="521158"/>
    <lineage>
        <taxon>Bacteria</taxon>
        <taxon>Thermotogati</taxon>
        <taxon>Deinococcota</taxon>
        <taxon>Deinococci</taxon>
        <taxon>Deinococcales</taxon>
        <taxon>Deinococcaceae</taxon>
        <taxon>Deinobacterium</taxon>
    </lineage>
</organism>
<keyword evidence="7 8" id="KW-0472">Membrane</keyword>
<dbReference type="GO" id="GO:0015099">
    <property type="term" value="F:nickel cation transmembrane transporter activity"/>
    <property type="evidence" value="ECO:0007669"/>
    <property type="project" value="UniProtKB-UniRule"/>
</dbReference>
<feature type="transmembrane region" description="Helical" evidence="8">
    <location>
        <begin position="68"/>
        <end position="86"/>
    </location>
</feature>
<protein>
    <recommendedName>
        <fullName evidence="8">Nickel/cobalt efflux system</fullName>
    </recommendedName>
</protein>
<keyword evidence="4" id="KW-0533">Nickel</keyword>
<feature type="transmembrane region" description="Helical" evidence="8">
    <location>
        <begin position="162"/>
        <end position="181"/>
    </location>
</feature>
<evidence type="ECO:0000256" key="1">
    <source>
        <dbReference type="ARBA" id="ARBA00004127"/>
    </source>
</evidence>
<evidence type="ECO:0000256" key="5">
    <source>
        <dbReference type="ARBA" id="ARBA00022692"/>
    </source>
</evidence>
<reference evidence="9 10" key="1">
    <citation type="submission" date="2020-08" db="EMBL/GenBank/DDBJ databases">
        <title>Genomic Encyclopedia of Type Strains, Phase IV (KMG-IV): sequencing the most valuable type-strain genomes for metagenomic binning, comparative biology and taxonomic classification.</title>
        <authorList>
            <person name="Goeker M."/>
        </authorList>
    </citation>
    <scope>NUCLEOTIDE SEQUENCE [LARGE SCALE GENOMIC DNA]</scope>
    <source>
        <strain evidence="9 10">DSM 21458</strain>
    </source>
</reference>
<comment type="subcellular location">
    <subcellularLocation>
        <location evidence="8">Cell membrane</location>
        <topology evidence="8">Multi-pass membrane protein</topology>
    </subcellularLocation>
    <subcellularLocation>
        <location evidence="1">Endomembrane system</location>
        <topology evidence="1">Multi-pass membrane protein</topology>
    </subcellularLocation>
</comment>
<evidence type="ECO:0000256" key="8">
    <source>
        <dbReference type="RuleBase" id="RU362101"/>
    </source>
</evidence>
<keyword evidence="3 8" id="KW-0813">Transport</keyword>
<evidence type="ECO:0000313" key="10">
    <source>
        <dbReference type="Proteomes" id="UP000569951"/>
    </source>
</evidence>
<evidence type="ECO:0000256" key="4">
    <source>
        <dbReference type="ARBA" id="ARBA00022596"/>
    </source>
</evidence>
<feature type="transmembrane region" description="Helical" evidence="8">
    <location>
        <begin position="130"/>
        <end position="150"/>
    </location>
</feature>
<dbReference type="AlphaFoldDB" id="A0A841I226"/>
<dbReference type="GO" id="GO:0005886">
    <property type="term" value="C:plasma membrane"/>
    <property type="evidence" value="ECO:0007669"/>
    <property type="project" value="UniProtKB-SubCell"/>
</dbReference>
<proteinExistence type="inferred from homology"/>